<protein>
    <submittedName>
        <fullName evidence="1">Uncharacterized protein</fullName>
    </submittedName>
</protein>
<sequence length="173" mass="19926">MLLHTCSLSSSYVEDILHIQMLPSSVIDACLAYSMPRRLSRSFSNWTIRRNTGLDQIYHHRICWRLYFSNFPGFGPERFEGGSDVGSILYPNLATGRLLHSIRQWFPWKQLSNDLAGYKRNMNPRKAKQGLLFFFPHSTARLDSCSRAAWIFVVSNAVLSLSTCPYLFTPSHF</sequence>
<accession>A0A067TSB9</accession>
<dbReference type="Proteomes" id="UP000027222">
    <property type="component" value="Unassembled WGS sequence"/>
</dbReference>
<gene>
    <name evidence="1" type="ORF">GALMADRAFT_334980</name>
</gene>
<dbReference type="AlphaFoldDB" id="A0A067TSB9"/>
<proteinExistence type="predicted"/>
<dbReference type="EMBL" id="KL142367">
    <property type="protein sequence ID" value="KDR85217.1"/>
    <property type="molecule type" value="Genomic_DNA"/>
</dbReference>
<dbReference type="HOGENOM" id="CLU_1547681_0_0_1"/>
<evidence type="ECO:0000313" key="1">
    <source>
        <dbReference type="EMBL" id="KDR85217.1"/>
    </source>
</evidence>
<reference evidence="2" key="1">
    <citation type="journal article" date="2014" name="Proc. Natl. Acad. Sci. U.S.A.">
        <title>Extensive sampling of basidiomycete genomes demonstrates inadequacy of the white-rot/brown-rot paradigm for wood decay fungi.</title>
        <authorList>
            <person name="Riley R."/>
            <person name="Salamov A.A."/>
            <person name="Brown D.W."/>
            <person name="Nagy L.G."/>
            <person name="Floudas D."/>
            <person name="Held B.W."/>
            <person name="Levasseur A."/>
            <person name="Lombard V."/>
            <person name="Morin E."/>
            <person name="Otillar R."/>
            <person name="Lindquist E.A."/>
            <person name="Sun H."/>
            <person name="LaButti K.M."/>
            <person name="Schmutz J."/>
            <person name="Jabbour D."/>
            <person name="Luo H."/>
            <person name="Baker S.E."/>
            <person name="Pisabarro A.G."/>
            <person name="Walton J.D."/>
            <person name="Blanchette R.A."/>
            <person name="Henrissat B."/>
            <person name="Martin F."/>
            <person name="Cullen D."/>
            <person name="Hibbett D.S."/>
            <person name="Grigoriev I.V."/>
        </authorList>
    </citation>
    <scope>NUCLEOTIDE SEQUENCE [LARGE SCALE GENOMIC DNA]</scope>
    <source>
        <strain evidence="2">CBS 339.88</strain>
    </source>
</reference>
<name>A0A067TSB9_GALM3</name>
<organism evidence="1 2">
    <name type="scientific">Galerina marginata (strain CBS 339.88)</name>
    <dbReference type="NCBI Taxonomy" id="685588"/>
    <lineage>
        <taxon>Eukaryota</taxon>
        <taxon>Fungi</taxon>
        <taxon>Dikarya</taxon>
        <taxon>Basidiomycota</taxon>
        <taxon>Agaricomycotina</taxon>
        <taxon>Agaricomycetes</taxon>
        <taxon>Agaricomycetidae</taxon>
        <taxon>Agaricales</taxon>
        <taxon>Agaricineae</taxon>
        <taxon>Strophariaceae</taxon>
        <taxon>Galerina</taxon>
    </lineage>
</organism>
<evidence type="ECO:0000313" key="2">
    <source>
        <dbReference type="Proteomes" id="UP000027222"/>
    </source>
</evidence>
<keyword evidence="2" id="KW-1185">Reference proteome</keyword>